<dbReference type="Proteomes" id="UP000023152">
    <property type="component" value="Unassembled WGS sequence"/>
</dbReference>
<proteinExistence type="predicted"/>
<protein>
    <submittedName>
        <fullName evidence="1">Uncharacterized protein</fullName>
    </submittedName>
</protein>
<reference evidence="1 2" key="1">
    <citation type="journal article" date="2013" name="Curr. Biol.">
        <title>The Genome of the Foraminiferan Reticulomyxa filosa.</title>
        <authorList>
            <person name="Glockner G."/>
            <person name="Hulsmann N."/>
            <person name="Schleicher M."/>
            <person name="Noegel A.A."/>
            <person name="Eichinger L."/>
            <person name="Gallinger C."/>
            <person name="Pawlowski J."/>
            <person name="Sierra R."/>
            <person name="Euteneuer U."/>
            <person name="Pillet L."/>
            <person name="Moustafa A."/>
            <person name="Platzer M."/>
            <person name="Groth M."/>
            <person name="Szafranski K."/>
            <person name="Schliwa M."/>
        </authorList>
    </citation>
    <scope>NUCLEOTIDE SEQUENCE [LARGE SCALE GENOMIC DNA]</scope>
</reference>
<gene>
    <name evidence="1" type="ORF">RFI_34360</name>
</gene>
<name>X6LNU7_RETFI</name>
<keyword evidence="2" id="KW-1185">Reference proteome</keyword>
<dbReference type="EMBL" id="ASPP01034267">
    <property type="protein sequence ID" value="ETO03051.1"/>
    <property type="molecule type" value="Genomic_DNA"/>
</dbReference>
<evidence type="ECO:0000313" key="1">
    <source>
        <dbReference type="EMBL" id="ETO03051.1"/>
    </source>
</evidence>
<evidence type="ECO:0000313" key="2">
    <source>
        <dbReference type="Proteomes" id="UP000023152"/>
    </source>
</evidence>
<organism evidence="1 2">
    <name type="scientific">Reticulomyxa filosa</name>
    <dbReference type="NCBI Taxonomy" id="46433"/>
    <lineage>
        <taxon>Eukaryota</taxon>
        <taxon>Sar</taxon>
        <taxon>Rhizaria</taxon>
        <taxon>Retaria</taxon>
        <taxon>Foraminifera</taxon>
        <taxon>Monothalamids</taxon>
        <taxon>Reticulomyxidae</taxon>
        <taxon>Reticulomyxa</taxon>
    </lineage>
</organism>
<comment type="caution">
    <text evidence="1">The sequence shown here is derived from an EMBL/GenBank/DDBJ whole genome shotgun (WGS) entry which is preliminary data.</text>
</comment>
<sequence>MYHGYLHSKMSVKFCLQDEKAQKEVKAWNAKVESEDEYTQMTLLTWVVYDQYIQQTMQLSAMWNHEIDANLIYALLSYLCKGDVNKTNMLLFVFEQWRFQDNNEQKYKDIINTFLKRRCCNHNINLFCMFFSEIDKGRTAIEHATLTTINNGLPFVSKNKNL</sequence>
<dbReference type="AlphaFoldDB" id="X6LNU7"/>
<accession>X6LNU7</accession>